<dbReference type="AlphaFoldDB" id="V5HQY5"/>
<dbReference type="Pfam" id="PF21355">
    <property type="entry name" value="TRAF-mep_MATH"/>
    <property type="match status" value="1"/>
</dbReference>
<name>V5HQY5_IXORI</name>
<protein>
    <submittedName>
        <fullName evidence="3">Putative tumor necrosis factor receptor</fullName>
    </submittedName>
</protein>
<evidence type="ECO:0000256" key="1">
    <source>
        <dbReference type="SAM" id="Coils"/>
    </source>
</evidence>
<feature type="coiled-coil region" evidence="1">
    <location>
        <begin position="15"/>
        <end position="53"/>
    </location>
</feature>
<evidence type="ECO:0000259" key="2">
    <source>
        <dbReference type="Pfam" id="PF21355"/>
    </source>
</evidence>
<feature type="domain" description="TRAF1-6 MATH" evidence="2">
    <location>
        <begin position="138"/>
        <end position="239"/>
    </location>
</feature>
<reference evidence="3" key="1">
    <citation type="journal article" date="2015" name="Sci. Rep.">
        <title>Tissue- and time-dependent transcription in Ixodes ricinus salivary glands and midguts when blood feeding on the vertebrate host.</title>
        <authorList>
            <person name="Kotsyfakis M."/>
            <person name="Schwarz A."/>
            <person name="Erhart J."/>
            <person name="Ribeiro J.M."/>
        </authorList>
    </citation>
    <scope>NUCLEOTIDE SEQUENCE</scope>
    <source>
        <tissue evidence="3">Salivary gland and midgut</tissue>
    </source>
</reference>
<accession>V5HQY5</accession>
<organism evidence="3">
    <name type="scientific">Ixodes ricinus</name>
    <name type="common">Common tick</name>
    <name type="synonym">Acarus ricinus</name>
    <dbReference type="NCBI Taxonomy" id="34613"/>
    <lineage>
        <taxon>Eukaryota</taxon>
        <taxon>Metazoa</taxon>
        <taxon>Ecdysozoa</taxon>
        <taxon>Arthropoda</taxon>
        <taxon>Chelicerata</taxon>
        <taxon>Arachnida</taxon>
        <taxon>Acari</taxon>
        <taxon>Parasitiformes</taxon>
        <taxon>Ixodida</taxon>
        <taxon>Ixodoidea</taxon>
        <taxon>Ixodidae</taxon>
        <taxon>Ixodinae</taxon>
        <taxon>Ixodes</taxon>
    </lineage>
</organism>
<dbReference type="InterPro" id="IPR008974">
    <property type="entry name" value="TRAF-like"/>
</dbReference>
<dbReference type="Gene3D" id="2.60.210.10">
    <property type="entry name" value="Apoptosis, Tumor Necrosis Factor Receptor Associated Protein 2, Chain A"/>
    <property type="match status" value="1"/>
</dbReference>
<keyword evidence="3" id="KW-0675">Receptor</keyword>
<dbReference type="InterPro" id="IPR049342">
    <property type="entry name" value="TRAF1-6_MATH_dom"/>
</dbReference>
<evidence type="ECO:0000313" key="3">
    <source>
        <dbReference type="EMBL" id="JAB80544.1"/>
    </source>
</evidence>
<sequence>MLKISYHLSGLHTSVKECQEDVEECREDAREAAKNTKEQLEALSSRLSEQLVRVVTRVFAAASKELKVAIEDTMETHMAQELGAQSEELMNVMKSVSDCVLGFRGAKEFHWYFKSWERSKDLSFLTGRQQKESPFLYVYGYNVCICSYLDINRLYVCLCIQPGVNDSKLEWPFSKSYKLAVIHPKDKAKSRSFKFDASKYSDNPTFQMPKQGGNNGFGTTLSTANGLELEGFVNDDSLHFFLQVEP</sequence>
<keyword evidence="1" id="KW-0175">Coiled coil</keyword>
<dbReference type="EMBL" id="GANP01003924">
    <property type="protein sequence ID" value="JAB80544.1"/>
    <property type="molecule type" value="mRNA"/>
</dbReference>
<proteinExistence type="evidence at transcript level"/>
<dbReference type="SUPFAM" id="SSF49599">
    <property type="entry name" value="TRAF domain-like"/>
    <property type="match status" value="1"/>
</dbReference>